<sequence>MSESIAAPDASMTQQVRCALCDRALPVHASYVVRIDVFADPTLPPMSSDDLSTFDFEKALDQIAKEAAGMTADDLQDSVHRRFEYRLCARCQRRFLANPLGMPRNVRAGEN</sequence>
<organism evidence="1 2">
    <name type="scientific">Humisphaera borealis</name>
    <dbReference type="NCBI Taxonomy" id="2807512"/>
    <lineage>
        <taxon>Bacteria</taxon>
        <taxon>Pseudomonadati</taxon>
        <taxon>Planctomycetota</taxon>
        <taxon>Phycisphaerae</taxon>
        <taxon>Tepidisphaerales</taxon>
        <taxon>Tepidisphaeraceae</taxon>
        <taxon>Humisphaera</taxon>
    </lineage>
</organism>
<dbReference type="EMBL" id="CP063458">
    <property type="protein sequence ID" value="QOV89995.1"/>
    <property type="molecule type" value="Genomic_DNA"/>
</dbReference>
<name>A0A7M2WWX1_9BACT</name>
<dbReference type="KEGG" id="hbs:IPV69_01070"/>
<accession>A0A7M2WWX1</accession>
<reference evidence="1 2" key="1">
    <citation type="submission" date="2020-10" db="EMBL/GenBank/DDBJ databases">
        <title>Wide distribution of Phycisphaera-like planctomycetes from WD2101 soil group in peatlands and genome analysis of the first cultivated representative.</title>
        <authorList>
            <person name="Dedysh S.N."/>
            <person name="Beletsky A.V."/>
            <person name="Ivanova A."/>
            <person name="Kulichevskaya I.S."/>
            <person name="Suzina N.E."/>
            <person name="Philippov D.A."/>
            <person name="Rakitin A.L."/>
            <person name="Mardanov A.V."/>
            <person name="Ravin N.V."/>
        </authorList>
    </citation>
    <scope>NUCLEOTIDE SEQUENCE [LARGE SCALE GENOMIC DNA]</scope>
    <source>
        <strain evidence="1 2">M1803</strain>
    </source>
</reference>
<dbReference type="Proteomes" id="UP000593765">
    <property type="component" value="Chromosome"/>
</dbReference>
<proteinExistence type="predicted"/>
<dbReference type="RefSeq" id="WP_206293062.1">
    <property type="nucleotide sequence ID" value="NZ_CP063458.1"/>
</dbReference>
<protein>
    <submittedName>
        <fullName evidence="1">Uncharacterized protein</fullName>
    </submittedName>
</protein>
<evidence type="ECO:0000313" key="1">
    <source>
        <dbReference type="EMBL" id="QOV89995.1"/>
    </source>
</evidence>
<dbReference type="AlphaFoldDB" id="A0A7M2WWX1"/>
<keyword evidence="2" id="KW-1185">Reference proteome</keyword>
<gene>
    <name evidence="1" type="ORF">IPV69_01070</name>
</gene>
<evidence type="ECO:0000313" key="2">
    <source>
        <dbReference type="Proteomes" id="UP000593765"/>
    </source>
</evidence>